<keyword evidence="2" id="KW-1185">Reference proteome</keyword>
<dbReference type="RefSeq" id="WP_310374406.1">
    <property type="nucleotide sequence ID" value="NZ_JAVDXT010000002.1"/>
</dbReference>
<proteinExistence type="predicted"/>
<gene>
    <name evidence="1" type="ORF">J2X19_003052</name>
</gene>
<organism evidence="1 2">
    <name type="scientific">Rhodoferax ferrireducens</name>
    <dbReference type="NCBI Taxonomy" id="192843"/>
    <lineage>
        <taxon>Bacteria</taxon>
        <taxon>Pseudomonadati</taxon>
        <taxon>Pseudomonadota</taxon>
        <taxon>Betaproteobacteria</taxon>
        <taxon>Burkholderiales</taxon>
        <taxon>Comamonadaceae</taxon>
        <taxon>Rhodoferax</taxon>
    </lineage>
</organism>
<evidence type="ECO:0000313" key="1">
    <source>
        <dbReference type="EMBL" id="MDR7378373.1"/>
    </source>
</evidence>
<sequence length="52" mass="6107">MGIDENDDLMAGLTELQQMRERLHYDSHVFPEFRERRVSARRRSGGDALRTS</sequence>
<reference evidence="1 2" key="1">
    <citation type="submission" date="2023-07" db="EMBL/GenBank/DDBJ databases">
        <title>Sorghum-associated microbial communities from plants grown in Nebraska, USA.</title>
        <authorList>
            <person name="Schachtman D."/>
        </authorList>
    </citation>
    <scope>NUCLEOTIDE SEQUENCE [LARGE SCALE GENOMIC DNA]</scope>
    <source>
        <strain evidence="1 2">BE313</strain>
    </source>
</reference>
<dbReference type="EMBL" id="JAVDXT010000002">
    <property type="protein sequence ID" value="MDR7378373.1"/>
    <property type="molecule type" value="Genomic_DNA"/>
</dbReference>
<dbReference type="Proteomes" id="UP001180487">
    <property type="component" value="Unassembled WGS sequence"/>
</dbReference>
<comment type="caution">
    <text evidence="1">The sequence shown here is derived from an EMBL/GenBank/DDBJ whole genome shotgun (WGS) entry which is preliminary data.</text>
</comment>
<evidence type="ECO:0000313" key="2">
    <source>
        <dbReference type="Proteomes" id="UP001180487"/>
    </source>
</evidence>
<protein>
    <submittedName>
        <fullName evidence="1">Uncharacterized protein</fullName>
    </submittedName>
</protein>
<accession>A0ABU2CAL3</accession>
<name>A0ABU2CAL3_9BURK</name>